<sequence>MTWSIAARDETTGALGVAVASRFFAVGGLVPFVRPGVGAVATQAFISPLYGPEALRLLPDLGAEATIAAVTNPDEGRANRQLHLVDAQGRTGAFTGSACIDWAGHVAGKGVSVAGNMLAGPEVIAATLDCYETLTELPFAERLLAAMEAGEAAGGDKRGRQSAALVIHRDQDYPWLSIRADDHADPLAELRRLYAVAQERFLHVAEVLPTRQNPHGATDRSHIDRRIAELDAARKAEGRSSASFATPPDLRICP</sequence>
<protein>
    <submittedName>
        <fullName evidence="1">DUF1028 domain-containing protein</fullName>
    </submittedName>
</protein>
<evidence type="ECO:0000313" key="2">
    <source>
        <dbReference type="Proteomes" id="UP001596516"/>
    </source>
</evidence>
<dbReference type="InterPro" id="IPR029055">
    <property type="entry name" value="Ntn_hydrolases_N"/>
</dbReference>
<dbReference type="PANTHER" id="PTHR39328:SF1">
    <property type="entry name" value="BLL2871 PROTEIN"/>
    <property type="match status" value="1"/>
</dbReference>
<comment type="caution">
    <text evidence="1">The sequence shown here is derived from an EMBL/GenBank/DDBJ whole genome shotgun (WGS) entry which is preliminary data.</text>
</comment>
<evidence type="ECO:0000313" key="1">
    <source>
        <dbReference type="EMBL" id="MFC7705935.1"/>
    </source>
</evidence>
<accession>A0ABW2UP91</accession>
<organism evidence="1 2">
    <name type="scientific">Plastorhodobacter daqingensis</name>
    <dbReference type="NCBI Taxonomy" id="1387281"/>
    <lineage>
        <taxon>Bacteria</taxon>
        <taxon>Pseudomonadati</taxon>
        <taxon>Pseudomonadota</taxon>
        <taxon>Alphaproteobacteria</taxon>
        <taxon>Rhodobacterales</taxon>
        <taxon>Paracoccaceae</taxon>
        <taxon>Plastorhodobacter</taxon>
    </lineage>
</organism>
<reference evidence="2" key="1">
    <citation type="journal article" date="2019" name="Int. J. Syst. Evol. Microbiol.">
        <title>The Global Catalogue of Microorganisms (GCM) 10K type strain sequencing project: providing services to taxonomists for standard genome sequencing and annotation.</title>
        <authorList>
            <consortium name="The Broad Institute Genomics Platform"/>
            <consortium name="The Broad Institute Genome Sequencing Center for Infectious Disease"/>
            <person name="Wu L."/>
            <person name="Ma J."/>
        </authorList>
    </citation>
    <scope>NUCLEOTIDE SEQUENCE [LARGE SCALE GENOMIC DNA]</scope>
    <source>
        <strain evidence="2">CGMCC 1.12750</strain>
    </source>
</reference>
<dbReference type="InterPro" id="IPR010430">
    <property type="entry name" value="DUF1028"/>
</dbReference>
<dbReference type="PANTHER" id="PTHR39328">
    <property type="entry name" value="BLL2871 PROTEIN"/>
    <property type="match status" value="1"/>
</dbReference>
<name>A0ABW2UP91_9RHOB</name>
<dbReference type="Proteomes" id="UP001596516">
    <property type="component" value="Unassembled WGS sequence"/>
</dbReference>
<gene>
    <name evidence="1" type="ORF">ACFQXB_17265</name>
</gene>
<dbReference type="Pfam" id="PF06267">
    <property type="entry name" value="DUF1028"/>
    <property type="match status" value="1"/>
</dbReference>
<dbReference type="Gene3D" id="3.60.20.10">
    <property type="entry name" value="Glutamine Phosphoribosylpyrophosphate, subunit 1, domain 1"/>
    <property type="match status" value="1"/>
</dbReference>
<dbReference type="EMBL" id="JBHTFQ010000011">
    <property type="protein sequence ID" value="MFC7705935.1"/>
    <property type="molecule type" value="Genomic_DNA"/>
</dbReference>
<keyword evidence="2" id="KW-1185">Reference proteome</keyword>
<proteinExistence type="predicted"/>
<dbReference type="SUPFAM" id="SSF56235">
    <property type="entry name" value="N-terminal nucleophile aminohydrolases (Ntn hydrolases)"/>
    <property type="match status" value="1"/>
</dbReference>
<dbReference type="RefSeq" id="WP_377406365.1">
    <property type="nucleotide sequence ID" value="NZ_JBHTFQ010000011.1"/>
</dbReference>